<feature type="transmembrane region" description="Helical" evidence="5">
    <location>
        <begin position="177"/>
        <end position="195"/>
    </location>
</feature>
<sequence length="246" mass="28624">MTTVVMSVALTAAVFLGFSLYNRMVVPLIARVVGGRIPTRAQCLKTLTFKDRLFIALSKLFTVLFVYHSYLFITDTEVSNMSLNFNDFNVVLCGVAWMPVHLVALFIIYDFFYTLFHWALHWRPIYPLIHKHHHRQVTPFRGNDDAVNDHPIEYVIGEYNHIFALYLLTRIAPAGQVHVLTAILFVFIGGTLASLNHTRIDVYIPYVFNVRAHDLHHYQFKYNYGQYIMLWDWVFGTYKCSRVHGS</sequence>
<evidence type="ECO:0000313" key="8">
    <source>
        <dbReference type="Proteomes" id="UP000195570"/>
    </source>
</evidence>
<dbReference type="GO" id="GO:0016020">
    <property type="term" value="C:membrane"/>
    <property type="evidence" value="ECO:0007669"/>
    <property type="project" value="UniProtKB-SubCell"/>
</dbReference>
<name>A0A1G4IGX8_TRYEQ</name>
<keyword evidence="3 5" id="KW-1133">Transmembrane helix</keyword>
<feature type="domain" description="Fatty acid hydroxylase" evidence="6">
    <location>
        <begin position="103"/>
        <end position="237"/>
    </location>
</feature>
<dbReference type="InterPro" id="IPR006694">
    <property type="entry name" value="Fatty_acid_hydroxylase"/>
</dbReference>
<evidence type="ECO:0000256" key="5">
    <source>
        <dbReference type="SAM" id="Phobius"/>
    </source>
</evidence>
<gene>
    <name evidence="7" type="ORF">TEOVI_000326000</name>
</gene>
<organism evidence="7 8">
    <name type="scientific">Trypanosoma equiperdum</name>
    <dbReference type="NCBI Taxonomy" id="5694"/>
    <lineage>
        <taxon>Eukaryota</taxon>
        <taxon>Discoba</taxon>
        <taxon>Euglenozoa</taxon>
        <taxon>Kinetoplastea</taxon>
        <taxon>Metakinetoplastina</taxon>
        <taxon>Trypanosomatida</taxon>
        <taxon>Trypanosomatidae</taxon>
        <taxon>Trypanosoma</taxon>
    </lineage>
</organism>
<evidence type="ECO:0000256" key="4">
    <source>
        <dbReference type="ARBA" id="ARBA00023136"/>
    </source>
</evidence>
<keyword evidence="4 5" id="KW-0472">Membrane</keyword>
<dbReference type="GO" id="GO:0016491">
    <property type="term" value="F:oxidoreductase activity"/>
    <property type="evidence" value="ECO:0007669"/>
    <property type="project" value="UniProtKB-KW"/>
</dbReference>
<dbReference type="Pfam" id="PF04116">
    <property type="entry name" value="FA_hydroxylase"/>
    <property type="match status" value="1"/>
</dbReference>
<dbReference type="GO" id="GO:0008610">
    <property type="term" value="P:lipid biosynthetic process"/>
    <property type="evidence" value="ECO:0007669"/>
    <property type="project" value="InterPro"/>
</dbReference>
<evidence type="ECO:0000313" key="7">
    <source>
        <dbReference type="EMBL" id="SCU71679.1"/>
    </source>
</evidence>
<comment type="caution">
    <text evidence="7">The sequence shown here is derived from an EMBL/GenBank/DDBJ whole genome shotgun (WGS) entry which is preliminary data.</text>
</comment>
<keyword evidence="8" id="KW-1185">Reference proteome</keyword>
<dbReference type="AlphaFoldDB" id="A0A1G4IGX8"/>
<accession>A0A1G4IGX8</accession>
<proteinExistence type="predicted"/>
<keyword evidence="7" id="KW-0560">Oxidoreductase</keyword>
<dbReference type="EMBL" id="CZPT02001693">
    <property type="protein sequence ID" value="SCU71679.1"/>
    <property type="molecule type" value="Genomic_DNA"/>
</dbReference>
<dbReference type="VEuPathDB" id="TriTrypDB:TEOVI_000326000"/>
<dbReference type="Proteomes" id="UP000195570">
    <property type="component" value="Unassembled WGS sequence"/>
</dbReference>
<dbReference type="GeneID" id="92377200"/>
<evidence type="ECO:0000256" key="3">
    <source>
        <dbReference type="ARBA" id="ARBA00022989"/>
    </source>
</evidence>
<dbReference type="RefSeq" id="XP_067082298.1">
    <property type="nucleotide sequence ID" value="XM_067226197.1"/>
</dbReference>
<protein>
    <submittedName>
        <fullName evidence="7">C-5 sterol desaturase, putative</fullName>
        <ecNumber evidence="7">1.3.-.-</ecNumber>
    </submittedName>
</protein>
<feature type="transmembrane region" description="Helical" evidence="5">
    <location>
        <begin position="53"/>
        <end position="73"/>
    </location>
</feature>
<evidence type="ECO:0000256" key="2">
    <source>
        <dbReference type="ARBA" id="ARBA00022692"/>
    </source>
</evidence>
<dbReference type="EC" id="1.3.-.-" evidence="7"/>
<evidence type="ECO:0000256" key="1">
    <source>
        <dbReference type="ARBA" id="ARBA00004370"/>
    </source>
</evidence>
<dbReference type="PANTHER" id="PTHR11863">
    <property type="entry name" value="STEROL DESATURASE"/>
    <property type="match status" value="1"/>
</dbReference>
<dbReference type="GO" id="GO:0005506">
    <property type="term" value="F:iron ion binding"/>
    <property type="evidence" value="ECO:0007669"/>
    <property type="project" value="InterPro"/>
</dbReference>
<feature type="transmembrane region" description="Helical" evidence="5">
    <location>
        <begin position="88"/>
        <end position="113"/>
    </location>
</feature>
<dbReference type="InterPro" id="IPR050307">
    <property type="entry name" value="Sterol_Desaturase_Related"/>
</dbReference>
<evidence type="ECO:0000259" key="6">
    <source>
        <dbReference type="Pfam" id="PF04116"/>
    </source>
</evidence>
<comment type="subcellular location">
    <subcellularLocation>
        <location evidence="1">Membrane</location>
    </subcellularLocation>
</comment>
<keyword evidence="2 5" id="KW-0812">Transmembrane</keyword>
<reference evidence="7" key="1">
    <citation type="submission" date="2016-09" db="EMBL/GenBank/DDBJ databases">
        <authorList>
            <person name="Hebert L."/>
            <person name="Moumen B."/>
        </authorList>
    </citation>
    <scope>NUCLEOTIDE SEQUENCE [LARGE SCALE GENOMIC DNA]</scope>
    <source>
        <strain evidence="7">OVI</strain>
    </source>
</reference>
<feature type="transmembrane region" description="Helical" evidence="5">
    <location>
        <begin position="6"/>
        <end position="33"/>
    </location>
</feature>